<gene>
    <name evidence="1" type="ORF">HOV93_01840</name>
</gene>
<dbReference type="AlphaFoldDB" id="A0A7V8V157"/>
<evidence type="ECO:0000313" key="1">
    <source>
        <dbReference type="EMBL" id="MBA2113037.1"/>
    </source>
</evidence>
<accession>A0A7V8V157</accession>
<name>A0A7V8V157_9BACT</name>
<evidence type="ECO:0000313" key="2">
    <source>
        <dbReference type="Proteomes" id="UP000551616"/>
    </source>
</evidence>
<dbReference type="EMBL" id="JABRWO010000001">
    <property type="protein sequence ID" value="MBA2113037.1"/>
    <property type="molecule type" value="Genomic_DNA"/>
</dbReference>
<dbReference type="Proteomes" id="UP000551616">
    <property type="component" value="Unassembled WGS sequence"/>
</dbReference>
<reference evidence="1 2" key="1">
    <citation type="submission" date="2020-05" db="EMBL/GenBank/DDBJ databases">
        <title>Bremerella alba sp. nov., a novel planctomycete isolated from the surface of the macroalga Fucus spiralis.</title>
        <authorList>
            <person name="Godinho O."/>
            <person name="Botelho R."/>
            <person name="Albuquerque L."/>
            <person name="Wiegand S."/>
            <person name="Da Costa M.S."/>
            <person name="Lobo-Da-Cunha A."/>
            <person name="Jogler C."/>
            <person name="Lage O.M."/>
        </authorList>
    </citation>
    <scope>NUCLEOTIDE SEQUENCE [LARGE SCALE GENOMIC DNA]</scope>
    <source>
        <strain evidence="1 2">FF15</strain>
    </source>
</reference>
<sequence>MTYGHLSLNMAVVSLLLCIGVGGCNSGDSTVHLTGHVTHDGKPVPRGTITFSPDTQQGNSGHGSKAIIYDGTYTTQESFGLVGGPHMVRIEGFNGVAHGDNLDGKLLFKPHEESYDLPMESGEYDFEIPPSDKKPR</sequence>
<proteinExistence type="predicted"/>
<keyword evidence="2" id="KW-1185">Reference proteome</keyword>
<protein>
    <recommendedName>
        <fullName evidence="3">Carboxypeptidase regulatory-like domain-containing protein</fullName>
    </recommendedName>
</protein>
<organism evidence="1 2">
    <name type="scientific">Bremerella alba</name>
    <dbReference type="NCBI Taxonomy" id="980252"/>
    <lineage>
        <taxon>Bacteria</taxon>
        <taxon>Pseudomonadati</taxon>
        <taxon>Planctomycetota</taxon>
        <taxon>Planctomycetia</taxon>
        <taxon>Pirellulales</taxon>
        <taxon>Pirellulaceae</taxon>
        <taxon>Bremerella</taxon>
    </lineage>
</organism>
<evidence type="ECO:0008006" key="3">
    <source>
        <dbReference type="Google" id="ProtNLM"/>
    </source>
</evidence>
<comment type="caution">
    <text evidence="1">The sequence shown here is derived from an EMBL/GenBank/DDBJ whole genome shotgun (WGS) entry which is preliminary data.</text>
</comment>